<dbReference type="Proteomes" id="UP000746503">
    <property type="component" value="Unassembled WGS sequence"/>
</dbReference>
<reference evidence="3 4" key="1">
    <citation type="submission" date="2020-03" db="EMBL/GenBank/DDBJ databases">
        <title>Draft genome of Streptomyces sp. ventii, isolated from the Axial Seamount in the Pacific Ocean, and resequencing of the two type strains Streptomyces lonarensis strain NCL 716 and Streptomyces bohaiensis strain 11A07.</title>
        <authorList>
            <person name="Loughran R.M."/>
            <person name="Pfannmuller K.M."/>
            <person name="Wasson B.J."/>
            <person name="Deadmond M.C."/>
            <person name="Paddock B.E."/>
            <person name="Koyack M.J."/>
            <person name="Gallegos D.A."/>
            <person name="Mitchell E.A."/>
            <person name="Ushijima B."/>
            <person name="Saw J.H."/>
            <person name="Mcphail K.L."/>
            <person name="Videau P."/>
        </authorList>
    </citation>
    <scope>NUCLEOTIDE SEQUENCE [LARGE SCALE GENOMIC DNA]</scope>
    <source>
        <strain evidence="4">5675061</strain>
    </source>
</reference>
<comment type="caution">
    <text evidence="3">The sequence shown here is derived from an EMBL/GenBank/DDBJ whole genome shotgun (WGS) entry which is preliminary data.</text>
</comment>
<feature type="compositionally biased region" description="Low complexity" evidence="1">
    <location>
        <begin position="106"/>
        <end position="119"/>
    </location>
</feature>
<gene>
    <name evidence="3" type="ORF">HCJ92_08930</name>
</gene>
<proteinExistence type="predicted"/>
<evidence type="ECO:0000259" key="2">
    <source>
        <dbReference type="Pfam" id="PF13360"/>
    </source>
</evidence>
<feature type="compositionally biased region" description="Gly residues" evidence="1">
    <location>
        <begin position="252"/>
        <end position="264"/>
    </location>
</feature>
<keyword evidence="4" id="KW-1185">Reference proteome</keyword>
<feature type="domain" description="Pyrrolo-quinoline quinone repeat" evidence="2">
    <location>
        <begin position="296"/>
        <end position="408"/>
    </location>
</feature>
<name>A0ABX1AQ66_9ACTN</name>
<dbReference type="InterPro" id="IPR002372">
    <property type="entry name" value="PQQ_rpt_dom"/>
</dbReference>
<feature type="compositionally biased region" description="Low complexity" evidence="1">
    <location>
        <begin position="133"/>
        <end position="151"/>
    </location>
</feature>
<feature type="compositionally biased region" description="Gly residues" evidence="1">
    <location>
        <begin position="181"/>
        <end position="192"/>
    </location>
</feature>
<evidence type="ECO:0000256" key="1">
    <source>
        <dbReference type="SAM" id="MobiDB-lite"/>
    </source>
</evidence>
<dbReference type="Pfam" id="PF13360">
    <property type="entry name" value="PQQ_2"/>
    <property type="match status" value="1"/>
</dbReference>
<feature type="non-terminal residue" evidence="3">
    <location>
        <position position="1"/>
    </location>
</feature>
<dbReference type="InterPro" id="IPR011047">
    <property type="entry name" value="Quinoprotein_ADH-like_sf"/>
</dbReference>
<accession>A0ABX1AQ66</accession>
<protein>
    <submittedName>
        <fullName evidence="3">PQQ-binding-like beta-propeller repeat protein</fullName>
    </submittedName>
</protein>
<feature type="compositionally biased region" description="Low complexity" evidence="1">
    <location>
        <begin position="29"/>
        <end position="46"/>
    </location>
</feature>
<feature type="region of interest" description="Disordered" evidence="1">
    <location>
        <begin position="29"/>
        <end position="194"/>
    </location>
</feature>
<organism evidence="3 4">
    <name type="scientific">Streptomyces spiramenti</name>
    <dbReference type="NCBI Taxonomy" id="2720606"/>
    <lineage>
        <taxon>Bacteria</taxon>
        <taxon>Bacillati</taxon>
        <taxon>Actinomycetota</taxon>
        <taxon>Actinomycetes</taxon>
        <taxon>Kitasatosporales</taxon>
        <taxon>Streptomycetaceae</taxon>
        <taxon>Streptomyces</taxon>
    </lineage>
</organism>
<feature type="compositionally biased region" description="Acidic residues" evidence="1">
    <location>
        <begin position="237"/>
        <end position="251"/>
    </location>
</feature>
<evidence type="ECO:0000313" key="4">
    <source>
        <dbReference type="Proteomes" id="UP000746503"/>
    </source>
</evidence>
<feature type="compositionally biased region" description="Gly residues" evidence="1">
    <location>
        <begin position="94"/>
        <end position="105"/>
    </location>
</feature>
<dbReference type="Gene3D" id="2.140.10.10">
    <property type="entry name" value="Quinoprotein alcohol dehydrogenase-like superfamily"/>
    <property type="match status" value="1"/>
</dbReference>
<feature type="region of interest" description="Disordered" evidence="1">
    <location>
        <begin position="231"/>
        <end position="270"/>
    </location>
</feature>
<evidence type="ECO:0000313" key="3">
    <source>
        <dbReference type="EMBL" id="NJP66410.1"/>
    </source>
</evidence>
<dbReference type="SUPFAM" id="SSF50998">
    <property type="entry name" value="Quinoprotein alcohol dehydrogenase-like"/>
    <property type="match status" value="1"/>
</dbReference>
<dbReference type="EMBL" id="JAAVJB010000049">
    <property type="protein sequence ID" value="NJP66410.1"/>
    <property type="molecule type" value="Genomic_DNA"/>
</dbReference>
<dbReference type="RefSeq" id="WP_167932935.1">
    <property type="nucleotide sequence ID" value="NZ_JAAVJB010000049.1"/>
</dbReference>
<sequence>GGVDVELQLGEDLLDAGVALGLADVAGEAEFGAPPQQPPAGAFGAPAAPPRPPEGSLSSPQDASGGFGAPSQPSQPAQPPGGHGAPAQPSPPAGGYGTPQPGGYGTPSPSGGYGTPQQPGGYGTPQPPGGYGYPQQPTPGYGYPQQPPAGYGYPGGPAGHVTEPQGFGAPTAPGQVSFDKSGGGSGGNGGGKEWSFSGSRGPLMVLMVGVVVSALVAGGFTVYNVTRDDSTTAAPVDNEDPAPGDDGEGDGGGDGAADGAGGPGLPTEPFDASLLFEEEVAELAEDELNDSPGLWFEDGSVIRVANQEVVSWGEDGEINWTYPSARGNCASSNTVSEGRIALLEGQNCEVLTVLDLADGEAVTNIELTDGMVLNHHPAILGDYVAMATTRGGFGWEIETGEVQWEPQQGEDCKVVDYGVHEELFIEHQQCGLPIDTGVPGSIVARDEAGEEQWSWSYEPQHDDKEFIVQNLVSVDPLVVRADLKVEGGGFADTEAALYSVKEDFSDLGPRLDFDRERHVDLCRYGSQLVCDGPVVHDGLLYVTTTDVPATVVAVEIATGNALWEVGALEDDRAELRPIGVQDDKVIAYQVPSYSGTGRVVAIDPATESAEVVMVMPLEHAETARDIMMNASASNAVARWYDNRLVLVRTAYSPRYETPSLQVYG</sequence>